<gene>
    <name evidence="1" type="ORF">EV356DRAFT_426135</name>
</gene>
<keyword evidence="2" id="KW-1185">Reference proteome</keyword>
<feature type="non-terminal residue" evidence="1">
    <location>
        <position position="1"/>
    </location>
</feature>
<protein>
    <submittedName>
        <fullName evidence="1">Uncharacterized protein</fullName>
    </submittedName>
</protein>
<organism evidence="1 2">
    <name type="scientific">Viridothelium virens</name>
    <name type="common">Speckled blister lichen</name>
    <name type="synonym">Trypethelium virens</name>
    <dbReference type="NCBI Taxonomy" id="1048519"/>
    <lineage>
        <taxon>Eukaryota</taxon>
        <taxon>Fungi</taxon>
        <taxon>Dikarya</taxon>
        <taxon>Ascomycota</taxon>
        <taxon>Pezizomycotina</taxon>
        <taxon>Dothideomycetes</taxon>
        <taxon>Dothideomycetes incertae sedis</taxon>
        <taxon>Trypetheliales</taxon>
        <taxon>Trypetheliaceae</taxon>
        <taxon>Viridothelium</taxon>
    </lineage>
</organism>
<evidence type="ECO:0000313" key="1">
    <source>
        <dbReference type="EMBL" id="KAF2229481.1"/>
    </source>
</evidence>
<sequence>PLCSQASINSGLCETLRDRYINAWISEAAGNPYEEVAISAAGSVPVTTTNANGSTILTSTFPSTSSLAPGCSLGCARCAVTGGQVRLLYWPMGTISRSNTSIVNATAGTPNIALFSGTTLTSPTVYLSYASMYAKDSCSGVGTTHGETIVPIPDPAALSSLYVIDSGHWNNQIPSTAFFNYTDLNTPIPRSIFERQLQCTSFWGLLNWEGAAYERSSCPSSRGYKPILVVPSTVLQSVDPAWAACSADVRG</sequence>
<accession>A0A6A6GV56</accession>
<dbReference type="OrthoDB" id="3944128at2759"/>
<dbReference type="Proteomes" id="UP000800092">
    <property type="component" value="Unassembled WGS sequence"/>
</dbReference>
<name>A0A6A6GV56_VIRVR</name>
<reference evidence="1" key="1">
    <citation type="journal article" date="2020" name="Stud. Mycol.">
        <title>101 Dothideomycetes genomes: a test case for predicting lifestyles and emergence of pathogens.</title>
        <authorList>
            <person name="Haridas S."/>
            <person name="Albert R."/>
            <person name="Binder M."/>
            <person name="Bloem J."/>
            <person name="Labutti K."/>
            <person name="Salamov A."/>
            <person name="Andreopoulos B."/>
            <person name="Baker S."/>
            <person name="Barry K."/>
            <person name="Bills G."/>
            <person name="Bluhm B."/>
            <person name="Cannon C."/>
            <person name="Castanera R."/>
            <person name="Culley D."/>
            <person name="Daum C."/>
            <person name="Ezra D."/>
            <person name="Gonzalez J."/>
            <person name="Henrissat B."/>
            <person name="Kuo A."/>
            <person name="Liang C."/>
            <person name="Lipzen A."/>
            <person name="Lutzoni F."/>
            <person name="Magnuson J."/>
            <person name="Mondo S."/>
            <person name="Nolan M."/>
            <person name="Ohm R."/>
            <person name="Pangilinan J."/>
            <person name="Park H.-J."/>
            <person name="Ramirez L."/>
            <person name="Alfaro M."/>
            <person name="Sun H."/>
            <person name="Tritt A."/>
            <person name="Yoshinaga Y."/>
            <person name="Zwiers L.-H."/>
            <person name="Turgeon B."/>
            <person name="Goodwin S."/>
            <person name="Spatafora J."/>
            <person name="Crous P."/>
            <person name="Grigoriev I."/>
        </authorList>
    </citation>
    <scope>NUCLEOTIDE SEQUENCE</scope>
    <source>
        <strain evidence="1">Tuck. ex Michener</strain>
    </source>
</reference>
<proteinExistence type="predicted"/>
<feature type="non-terminal residue" evidence="1">
    <location>
        <position position="251"/>
    </location>
</feature>
<dbReference type="EMBL" id="ML991862">
    <property type="protein sequence ID" value="KAF2229481.1"/>
    <property type="molecule type" value="Genomic_DNA"/>
</dbReference>
<evidence type="ECO:0000313" key="2">
    <source>
        <dbReference type="Proteomes" id="UP000800092"/>
    </source>
</evidence>
<dbReference type="AlphaFoldDB" id="A0A6A6GV56"/>